<dbReference type="Pfam" id="PF02118">
    <property type="entry name" value="Srg"/>
    <property type="match status" value="1"/>
</dbReference>
<evidence type="ECO:0000256" key="2">
    <source>
        <dbReference type="ARBA" id="ARBA00005692"/>
    </source>
</evidence>
<organism evidence="7 8">
    <name type="scientific">Caenorhabditis tropicalis</name>
    <dbReference type="NCBI Taxonomy" id="1561998"/>
    <lineage>
        <taxon>Eukaryota</taxon>
        <taxon>Metazoa</taxon>
        <taxon>Ecdysozoa</taxon>
        <taxon>Nematoda</taxon>
        <taxon>Chromadorea</taxon>
        <taxon>Rhabditida</taxon>
        <taxon>Rhabditina</taxon>
        <taxon>Rhabditomorpha</taxon>
        <taxon>Rhabditoidea</taxon>
        <taxon>Rhabditidae</taxon>
        <taxon>Peloderinae</taxon>
        <taxon>Caenorhabditis</taxon>
    </lineage>
</organism>
<name>A0A1I7TFK0_9PELO</name>
<dbReference type="InterPro" id="IPR000609">
    <property type="entry name" value="7TM_GPCR_serpentine_rcpt_Srg"/>
</dbReference>
<evidence type="ECO:0000256" key="1">
    <source>
        <dbReference type="ARBA" id="ARBA00004141"/>
    </source>
</evidence>
<reference evidence="8" key="1">
    <citation type="submission" date="2016-11" db="UniProtKB">
        <authorList>
            <consortium name="WormBaseParasite"/>
        </authorList>
    </citation>
    <scope>IDENTIFICATION</scope>
</reference>
<dbReference type="Proteomes" id="UP000095282">
    <property type="component" value="Unplaced"/>
</dbReference>
<keyword evidence="5 6" id="KW-0472">Membrane</keyword>
<keyword evidence="7" id="KW-1185">Reference proteome</keyword>
<dbReference type="eggNOG" id="ENOG502TGGH">
    <property type="taxonomic scope" value="Eukaryota"/>
</dbReference>
<evidence type="ECO:0000313" key="7">
    <source>
        <dbReference type="Proteomes" id="UP000095282"/>
    </source>
</evidence>
<keyword evidence="3 6" id="KW-0812">Transmembrane</keyword>
<evidence type="ECO:0000313" key="8">
    <source>
        <dbReference type="WBParaSite" id="Csp11.Scaffold601.g5442.t2"/>
    </source>
</evidence>
<feature type="transmembrane region" description="Helical" evidence="6">
    <location>
        <begin position="20"/>
        <end position="38"/>
    </location>
</feature>
<sequence>MSRIRPENKYTEQSLTASAIFMSILYVFALSIDIFSFYSHHSSLEMFEFWRALSLFSFDLLVVCPPVVMLCLNVRLRVDAFSRDVDNVSSSPK</sequence>
<feature type="transmembrane region" description="Helical" evidence="6">
    <location>
        <begin position="50"/>
        <end position="74"/>
    </location>
</feature>
<dbReference type="WBParaSite" id="Csp11.Scaffold601.g5442.t2">
    <property type="protein sequence ID" value="Csp11.Scaffold601.g5442.t2"/>
    <property type="gene ID" value="Csp11.Scaffold601.g5442"/>
</dbReference>
<evidence type="ECO:0000256" key="6">
    <source>
        <dbReference type="RuleBase" id="RU280813"/>
    </source>
</evidence>
<comment type="caution">
    <text evidence="6">Lacks conserved residue(s) required for the propagation of feature annotation.</text>
</comment>
<comment type="subcellular location">
    <subcellularLocation>
        <location evidence="1">Membrane</location>
        <topology evidence="1">Multi-pass membrane protein</topology>
    </subcellularLocation>
</comment>
<dbReference type="GO" id="GO:0016020">
    <property type="term" value="C:membrane"/>
    <property type="evidence" value="ECO:0007669"/>
    <property type="project" value="UniProtKB-SubCell"/>
</dbReference>
<dbReference type="PRINTS" id="PR00698">
    <property type="entry name" value="TMPROTEINSRG"/>
</dbReference>
<keyword evidence="4 6" id="KW-1133">Transmembrane helix</keyword>
<evidence type="ECO:0000256" key="5">
    <source>
        <dbReference type="ARBA" id="ARBA00023136"/>
    </source>
</evidence>
<accession>A0A1I7TFK0</accession>
<evidence type="ECO:0000256" key="3">
    <source>
        <dbReference type="ARBA" id="ARBA00022692"/>
    </source>
</evidence>
<dbReference type="GO" id="GO:0007606">
    <property type="term" value="P:sensory perception of chemical stimulus"/>
    <property type="evidence" value="ECO:0007669"/>
    <property type="project" value="UniProtKB-UniRule"/>
</dbReference>
<dbReference type="GO" id="GO:0004888">
    <property type="term" value="F:transmembrane signaling receptor activity"/>
    <property type="evidence" value="ECO:0007669"/>
    <property type="project" value="InterPro"/>
</dbReference>
<comment type="similarity">
    <text evidence="2 6">Belongs to the nematode receptor-like protein srg family.</text>
</comment>
<dbReference type="AlphaFoldDB" id="A0A1I7TFK0"/>
<protein>
    <recommendedName>
        <fullName evidence="6">Serpentine receptor class gamma</fullName>
    </recommendedName>
</protein>
<evidence type="ECO:0000256" key="4">
    <source>
        <dbReference type="ARBA" id="ARBA00022989"/>
    </source>
</evidence>
<proteinExistence type="inferred from homology"/>